<dbReference type="RefSeq" id="WP_338601396.1">
    <property type="nucleotide sequence ID" value="NZ_AP028679.1"/>
</dbReference>
<dbReference type="Pfam" id="PF13189">
    <property type="entry name" value="Cytidylate_kin2"/>
    <property type="match status" value="1"/>
</dbReference>
<dbReference type="Gene3D" id="3.40.50.300">
    <property type="entry name" value="P-loop containing nucleotide triphosphate hydrolases"/>
    <property type="match status" value="1"/>
</dbReference>
<keyword evidence="1" id="KW-0808">Transferase</keyword>
<keyword evidence="1" id="KW-0418">Kinase</keyword>
<protein>
    <submittedName>
        <fullName evidence="1">Cytidylate kinase</fullName>
    </submittedName>
</protein>
<dbReference type="Proteomes" id="UP001366166">
    <property type="component" value="Chromosome"/>
</dbReference>
<dbReference type="GO" id="GO:0016301">
    <property type="term" value="F:kinase activity"/>
    <property type="evidence" value="ECO:0007669"/>
    <property type="project" value="UniProtKB-KW"/>
</dbReference>
<dbReference type="AlphaFoldDB" id="A0AAU9F1I0"/>
<evidence type="ECO:0000313" key="1">
    <source>
        <dbReference type="EMBL" id="BEQ16078.1"/>
    </source>
</evidence>
<reference evidence="2" key="1">
    <citation type="journal article" date="2023" name="Arch. Microbiol.">
        <title>Desulfoferula mesophilus gen. nov. sp. nov., a mesophilic sulfate-reducing bacterium isolated from a brackish lake sediment.</title>
        <authorList>
            <person name="Watanabe T."/>
            <person name="Yabe T."/>
            <person name="Tsuji J.M."/>
            <person name="Fukui M."/>
        </authorList>
    </citation>
    <scope>NUCLEOTIDE SEQUENCE [LARGE SCALE GENOMIC DNA]</scope>
    <source>
        <strain evidence="2">12FAK</strain>
    </source>
</reference>
<organism evidence="1 2">
    <name type="scientific">Desulfoferula mesophila</name>
    <dbReference type="NCBI Taxonomy" id="3058419"/>
    <lineage>
        <taxon>Bacteria</taxon>
        <taxon>Pseudomonadati</taxon>
        <taxon>Thermodesulfobacteriota</taxon>
        <taxon>Desulfarculia</taxon>
        <taxon>Desulfarculales</taxon>
        <taxon>Desulfarculaceae</taxon>
        <taxon>Desulfoferula</taxon>
    </lineage>
</organism>
<dbReference type="KEGG" id="dmp:FAK_31440"/>
<dbReference type="InterPro" id="IPR027417">
    <property type="entry name" value="P-loop_NTPase"/>
</dbReference>
<name>A0AAU9F1I0_9BACT</name>
<gene>
    <name evidence="1" type="ORF">FAK_31440</name>
</gene>
<sequence>MAVLTISRQFGAGGKTLGARVAQRLGYQFVDEALMHKVAEKANVSIKWVEGVEREAGGHLMRFLSTLVPSSFIDRHLGESGSDFDEKRYVEFLTRIIEDLAKEDNVVILGRGSQFILRRDPNALRVLLVAERADRIKFMVDNYKMEPDKAEAMINRETRKRERYLANFHQGDPNDPSLYHMVLNTSLVPLEAAEEQITELVLNAVDLTAAPIWD</sequence>
<keyword evidence="2" id="KW-1185">Reference proteome</keyword>
<accession>A0AAU9F1I0</accession>
<dbReference type="EMBL" id="AP028679">
    <property type="protein sequence ID" value="BEQ16078.1"/>
    <property type="molecule type" value="Genomic_DNA"/>
</dbReference>
<dbReference type="SUPFAM" id="SSF52540">
    <property type="entry name" value="P-loop containing nucleoside triphosphate hydrolases"/>
    <property type="match status" value="1"/>
</dbReference>
<evidence type="ECO:0000313" key="2">
    <source>
        <dbReference type="Proteomes" id="UP001366166"/>
    </source>
</evidence>
<proteinExistence type="predicted"/>